<keyword evidence="5" id="KW-1133">Transmembrane helix</keyword>
<comment type="caution">
    <text evidence="10">The sequence shown here is derived from an EMBL/GenBank/DDBJ whole genome shotgun (WGS) entry which is preliminary data.</text>
</comment>
<dbReference type="GO" id="GO:0000139">
    <property type="term" value="C:Golgi membrane"/>
    <property type="evidence" value="ECO:0007669"/>
    <property type="project" value="UniProtKB-SubCell"/>
</dbReference>
<sequence length="227" mass="26521">MYTPIPKCGWTTWMVVFFDHYKVYHDGNTGWAWSAPYDKINFKITSLECSKEFLDYEYRLLFVRNPYERLVSGYKNKVLEKNGLYIKTYNKPCPWLTLDPKYNQTSLTFSQFVSCILETARGQSTDLSSRKAGILLDHHWAPQVHLSLPCTAMYTHIGTYDHFADDANEMIRIHKFNATLKRINQTPKSLSRSLESWYKQLSVEQLTQFSKSQTFTCPVKVNKLIAT</sequence>
<name>A0A7J7J692_BUGNE</name>
<keyword evidence="6 9" id="KW-0333">Golgi apparatus</keyword>
<dbReference type="EMBL" id="VXIV02003042">
    <property type="protein sequence ID" value="KAF6021427.1"/>
    <property type="molecule type" value="Genomic_DNA"/>
</dbReference>
<comment type="similarity">
    <text evidence="2 9">Belongs to the sulfotransferase 2 family.</text>
</comment>
<evidence type="ECO:0000313" key="11">
    <source>
        <dbReference type="Proteomes" id="UP000593567"/>
    </source>
</evidence>
<evidence type="ECO:0000256" key="1">
    <source>
        <dbReference type="ARBA" id="ARBA00004323"/>
    </source>
</evidence>
<evidence type="ECO:0000256" key="9">
    <source>
        <dbReference type="RuleBase" id="RU364020"/>
    </source>
</evidence>
<accession>A0A7J7J692</accession>
<dbReference type="PANTHER" id="PTHR12137:SF54">
    <property type="entry name" value="CARBOHYDRATE SULFOTRANSFERASE"/>
    <property type="match status" value="1"/>
</dbReference>
<keyword evidence="9" id="KW-0119">Carbohydrate metabolism</keyword>
<keyword evidence="3 9" id="KW-0808">Transferase</keyword>
<dbReference type="InterPro" id="IPR018011">
    <property type="entry name" value="Carb_sulfotrans_8-10"/>
</dbReference>
<evidence type="ECO:0000313" key="10">
    <source>
        <dbReference type="EMBL" id="KAF6021427.1"/>
    </source>
</evidence>
<protein>
    <recommendedName>
        <fullName evidence="9">Carbohydrate sulfotransferase</fullName>
        <ecNumber evidence="9">2.8.2.-</ecNumber>
    </recommendedName>
</protein>
<dbReference type="AlphaFoldDB" id="A0A7J7J692"/>
<gene>
    <name evidence="10" type="ORF">EB796_020270</name>
</gene>
<proteinExistence type="inferred from homology"/>
<evidence type="ECO:0000256" key="5">
    <source>
        <dbReference type="ARBA" id="ARBA00022989"/>
    </source>
</evidence>
<organism evidence="10 11">
    <name type="scientific">Bugula neritina</name>
    <name type="common">Brown bryozoan</name>
    <name type="synonym">Sertularia neritina</name>
    <dbReference type="NCBI Taxonomy" id="10212"/>
    <lineage>
        <taxon>Eukaryota</taxon>
        <taxon>Metazoa</taxon>
        <taxon>Spiralia</taxon>
        <taxon>Lophotrochozoa</taxon>
        <taxon>Bryozoa</taxon>
        <taxon>Gymnolaemata</taxon>
        <taxon>Cheilostomatida</taxon>
        <taxon>Flustrina</taxon>
        <taxon>Buguloidea</taxon>
        <taxon>Bugulidae</taxon>
        <taxon>Bugula</taxon>
    </lineage>
</organism>
<keyword evidence="4" id="KW-0812">Transmembrane</keyword>
<evidence type="ECO:0000256" key="3">
    <source>
        <dbReference type="ARBA" id="ARBA00022679"/>
    </source>
</evidence>
<dbReference type="EC" id="2.8.2.-" evidence="9"/>
<evidence type="ECO:0000256" key="4">
    <source>
        <dbReference type="ARBA" id="ARBA00022692"/>
    </source>
</evidence>
<reference evidence="10" key="1">
    <citation type="submission" date="2020-06" db="EMBL/GenBank/DDBJ databases">
        <title>Draft genome of Bugula neritina, a colonial animal packing powerful symbionts and potential medicines.</title>
        <authorList>
            <person name="Rayko M."/>
        </authorList>
    </citation>
    <scope>NUCLEOTIDE SEQUENCE [LARGE SCALE GENOMIC DNA]</scope>
    <source>
        <strain evidence="10">Kwan_BN1</strain>
    </source>
</reference>
<dbReference type="InterPro" id="IPR005331">
    <property type="entry name" value="Sulfotransferase"/>
</dbReference>
<evidence type="ECO:0000256" key="2">
    <source>
        <dbReference type="ARBA" id="ARBA00006339"/>
    </source>
</evidence>
<keyword evidence="8 9" id="KW-0325">Glycoprotein</keyword>
<comment type="subcellular location">
    <subcellularLocation>
        <location evidence="1 9">Golgi apparatus membrane</location>
        <topology evidence="1 9">Single-pass type II membrane protein</topology>
    </subcellularLocation>
</comment>
<dbReference type="Pfam" id="PF03567">
    <property type="entry name" value="Sulfotransfer_2"/>
    <property type="match status" value="1"/>
</dbReference>
<evidence type="ECO:0000256" key="7">
    <source>
        <dbReference type="ARBA" id="ARBA00023136"/>
    </source>
</evidence>
<dbReference type="PANTHER" id="PTHR12137">
    <property type="entry name" value="CARBOHYDRATE SULFOTRANSFERASE"/>
    <property type="match status" value="1"/>
</dbReference>
<dbReference type="Proteomes" id="UP000593567">
    <property type="component" value="Unassembled WGS sequence"/>
</dbReference>
<keyword evidence="7" id="KW-0472">Membrane</keyword>
<evidence type="ECO:0000256" key="6">
    <source>
        <dbReference type="ARBA" id="ARBA00023034"/>
    </source>
</evidence>
<keyword evidence="9" id="KW-0735">Signal-anchor</keyword>
<evidence type="ECO:0000256" key="8">
    <source>
        <dbReference type="ARBA" id="ARBA00023180"/>
    </source>
</evidence>
<dbReference type="OrthoDB" id="6117100at2759"/>
<dbReference type="GO" id="GO:0016051">
    <property type="term" value="P:carbohydrate biosynthetic process"/>
    <property type="evidence" value="ECO:0007669"/>
    <property type="project" value="InterPro"/>
</dbReference>
<dbReference type="GO" id="GO:0008146">
    <property type="term" value="F:sulfotransferase activity"/>
    <property type="evidence" value="ECO:0007669"/>
    <property type="project" value="InterPro"/>
</dbReference>
<keyword evidence="11" id="KW-1185">Reference proteome</keyword>